<organism evidence="1 2">
    <name type="scientific">Schistosoma mattheei</name>
    <dbReference type="NCBI Taxonomy" id="31246"/>
    <lineage>
        <taxon>Eukaryota</taxon>
        <taxon>Metazoa</taxon>
        <taxon>Spiralia</taxon>
        <taxon>Lophotrochozoa</taxon>
        <taxon>Platyhelminthes</taxon>
        <taxon>Trematoda</taxon>
        <taxon>Digenea</taxon>
        <taxon>Strigeidida</taxon>
        <taxon>Schistosomatoidea</taxon>
        <taxon>Schistosomatidae</taxon>
        <taxon>Schistosoma</taxon>
    </lineage>
</organism>
<gene>
    <name evidence="1" type="ORF">SMTD_LOCUS21751</name>
</gene>
<accession>A0A183Q565</accession>
<sequence length="97" mass="11099">MLQPEVELNQALGEGVAYRGRLLLAIRSMEDEDVVRIGTSKVVASPVSELSYQRDLSQWLYTSIGDLYISNDLPVVRSRATTSRWRRRVSQFSLIKR</sequence>
<keyword evidence="2" id="KW-1185">Reference proteome</keyword>
<reference evidence="1 2" key="1">
    <citation type="submission" date="2018-11" db="EMBL/GenBank/DDBJ databases">
        <authorList>
            <consortium name="Pathogen Informatics"/>
        </authorList>
    </citation>
    <scope>NUCLEOTIDE SEQUENCE [LARGE SCALE GENOMIC DNA]</scope>
    <source>
        <strain>Denwood</strain>
        <strain evidence="2">Zambia</strain>
    </source>
</reference>
<dbReference type="Proteomes" id="UP000269396">
    <property type="component" value="Unassembled WGS sequence"/>
</dbReference>
<dbReference type="EMBL" id="UZAL01048393">
    <property type="protein sequence ID" value="VDP85591.1"/>
    <property type="molecule type" value="Genomic_DNA"/>
</dbReference>
<evidence type="ECO:0000313" key="1">
    <source>
        <dbReference type="EMBL" id="VDP85591.1"/>
    </source>
</evidence>
<proteinExistence type="predicted"/>
<evidence type="ECO:0000313" key="2">
    <source>
        <dbReference type="Proteomes" id="UP000269396"/>
    </source>
</evidence>
<name>A0A183Q565_9TREM</name>
<dbReference type="AlphaFoldDB" id="A0A183Q565"/>
<protein>
    <submittedName>
        <fullName evidence="1">Uncharacterized protein</fullName>
    </submittedName>
</protein>